<name>A0A166EVB5_9AGAM</name>
<reference evidence="1 2" key="1">
    <citation type="journal article" date="2016" name="Mol. Biol. Evol.">
        <title>Comparative Genomics of Early-Diverging Mushroom-Forming Fungi Provides Insights into the Origins of Lignocellulose Decay Capabilities.</title>
        <authorList>
            <person name="Nagy L.G."/>
            <person name="Riley R."/>
            <person name="Tritt A."/>
            <person name="Adam C."/>
            <person name="Daum C."/>
            <person name="Floudas D."/>
            <person name="Sun H."/>
            <person name="Yadav J.S."/>
            <person name="Pangilinan J."/>
            <person name="Larsson K.H."/>
            <person name="Matsuura K."/>
            <person name="Barry K."/>
            <person name="Labutti K."/>
            <person name="Kuo R."/>
            <person name="Ohm R.A."/>
            <person name="Bhattacharya S.S."/>
            <person name="Shirouzu T."/>
            <person name="Yoshinaga Y."/>
            <person name="Martin F.M."/>
            <person name="Grigoriev I.V."/>
            <person name="Hibbett D.S."/>
        </authorList>
    </citation>
    <scope>NUCLEOTIDE SEQUENCE [LARGE SCALE GENOMIC DNA]</scope>
    <source>
        <strain evidence="1 2">CBS 109695</strain>
    </source>
</reference>
<gene>
    <name evidence="1" type="ORF">FIBSPDRAFT_67665</name>
</gene>
<proteinExistence type="predicted"/>
<dbReference type="EMBL" id="KV417597">
    <property type="protein sequence ID" value="KZP16144.1"/>
    <property type="molecule type" value="Genomic_DNA"/>
</dbReference>
<protein>
    <submittedName>
        <fullName evidence="1">Uncharacterized protein</fullName>
    </submittedName>
</protein>
<evidence type="ECO:0000313" key="2">
    <source>
        <dbReference type="Proteomes" id="UP000076532"/>
    </source>
</evidence>
<organism evidence="1 2">
    <name type="scientific">Athelia psychrophila</name>
    <dbReference type="NCBI Taxonomy" id="1759441"/>
    <lineage>
        <taxon>Eukaryota</taxon>
        <taxon>Fungi</taxon>
        <taxon>Dikarya</taxon>
        <taxon>Basidiomycota</taxon>
        <taxon>Agaricomycotina</taxon>
        <taxon>Agaricomycetes</taxon>
        <taxon>Agaricomycetidae</taxon>
        <taxon>Atheliales</taxon>
        <taxon>Atheliaceae</taxon>
        <taxon>Athelia</taxon>
    </lineage>
</organism>
<evidence type="ECO:0000313" key="1">
    <source>
        <dbReference type="EMBL" id="KZP16144.1"/>
    </source>
</evidence>
<dbReference type="AlphaFoldDB" id="A0A166EVB5"/>
<keyword evidence="2" id="KW-1185">Reference proteome</keyword>
<dbReference type="Proteomes" id="UP000076532">
    <property type="component" value="Unassembled WGS sequence"/>
</dbReference>
<accession>A0A166EVB5</accession>
<sequence length="154" mass="17678">MFSHTLVSVSSALLTPPPLCHQLSSSIQLLHFLPDSLDSTSQMEDISSHFRCWQGLGEGISQRRCEKFNLWKRAINCAHNDRELGAGALRKKKKALRLHSKNLVSLRFIYLFWCGRSGEPEFAPHHQLVSDGIRDRGEHHDNTFRMYSNMYLAL</sequence>